<dbReference type="InterPro" id="IPR019791">
    <property type="entry name" value="Haem_peroxidase_animal"/>
</dbReference>
<dbReference type="GO" id="GO:0004601">
    <property type="term" value="F:peroxidase activity"/>
    <property type="evidence" value="ECO:0007669"/>
    <property type="project" value="UniProtKB-KW"/>
</dbReference>
<dbReference type="PRINTS" id="PR00457">
    <property type="entry name" value="ANPEROXIDASE"/>
</dbReference>
<evidence type="ECO:0000259" key="12">
    <source>
        <dbReference type="PROSITE" id="PS50850"/>
    </source>
</evidence>
<dbReference type="Gene3D" id="1.20.1250.20">
    <property type="entry name" value="MFS general substrate transporter like domains"/>
    <property type="match status" value="1"/>
</dbReference>
<feature type="domain" description="Major facilitator superfamily (MFS) profile" evidence="12">
    <location>
        <begin position="24"/>
        <end position="490"/>
    </location>
</feature>
<dbReference type="InterPro" id="IPR037120">
    <property type="entry name" value="Haem_peroxidase_sf_animal"/>
</dbReference>
<accession>A0A8J9VCS1</accession>
<dbReference type="GO" id="GO:0046872">
    <property type="term" value="F:metal ion binding"/>
    <property type="evidence" value="ECO:0007669"/>
    <property type="project" value="UniProtKB-KW"/>
</dbReference>
<evidence type="ECO:0000256" key="1">
    <source>
        <dbReference type="ARBA" id="ARBA00004141"/>
    </source>
</evidence>
<dbReference type="InterPro" id="IPR010255">
    <property type="entry name" value="Haem_peroxidase_sf"/>
</dbReference>
<feature type="non-terminal residue" evidence="13">
    <location>
        <position position="1257"/>
    </location>
</feature>
<feature type="transmembrane region" description="Helical" evidence="11">
    <location>
        <begin position="349"/>
        <end position="374"/>
    </location>
</feature>
<organism evidence="13 14">
    <name type="scientific">Brenthis ino</name>
    <name type="common">lesser marbled fritillary</name>
    <dbReference type="NCBI Taxonomy" id="405034"/>
    <lineage>
        <taxon>Eukaryota</taxon>
        <taxon>Metazoa</taxon>
        <taxon>Ecdysozoa</taxon>
        <taxon>Arthropoda</taxon>
        <taxon>Hexapoda</taxon>
        <taxon>Insecta</taxon>
        <taxon>Pterygota</taxon>
        <taxon>Neoptera</taxon>
        <taxon>Endopterygota</taxon>
        <taxon>Lepidoptera</taxon>
        <taxon>Glossata</taxon>
        <taxon>Ditrysia</taxon>
        <taxon>Papilionoidea</taxon>
        <taxon>Nymphalidae</taxon>
        <taxon>Heliconiinae</taxon>
        <taxon>Argynnini</taxon>
        <taxon>Brenthis</taxon>
    </lineage>
</organism>
<sequence length="1257" mass="139594">MVAKLHSVNFEEALNMTGFGKFNFLLQLVHISLIMGMAFEIMSVAYLVPASACELMTTNFQQGFMAGMPFLGIIATSHFWGYLADTRGRRSVLVLCMSLAFLFASLAAFSPDWIVFSVLKFLSSCAVAGTFALSVTLLSECTPYHRRSIMVALTSTIYLAGTGIMAVLCIPVLQMKFSYYVPYLNIEFNSWRLLNLVFAFPCALGAVGVYCSYESPRFLLSIGEEQKALDVLKGIYSVNTGRSKDDYEVFSLVFDEDTGKPSNGFWSSIMSQTVPLLKPPLLKDTLLLSTLFIVVYFGINPFLTWLPYIADAVMKSIEKADDHLSICDMLRSAHNESVSENHDCSLNSFAMVTVCAISIMIAALNTVLSTVINYIGRKRMMVSVQLITGIAGLCVSLVSSWMLSSIFLIIFIAGVLNFGFISTFAVDVFPTYVKAMAVCITLMVGRGSSVFGINILKHMLVYDCENAFYFFGGLTFVGGLIAFLLPVVLWPLNEVVSEHGMSMRGHYGTHGEKAHAHSTEPPCAICPRNGVCVPHIQCPAHVRSTSYNPQCHLEGKRLIGVCCFTGGRHAAESDSKFRTSVNVDDVKAAHEQSRKKLSQWLERADTLRNNNYAIVNFSAPSYGHHLSLVTYDKRAQTLGRGGLLNLFTAQELKARDAISENDLMLGFTEHTDGPFCPPLPTCRQSSHRYRSVGGECNNQNNVDWGAVNTGYERLLPPDYSDGIWALRNSATGRDLPSARAVSNVLVLDGHHPSQTHNLMFMQFGQFIAHDVSIGVVFNLGNGSAISCCSGDGEEILPAEFQHFACAPIILDPDDSFYGQFRQRCINFVRTQLAPGSDCSVGYAKQMNGATHYTDLSHLYGNSDEKLAVLRAPGGLLDIFNDYGRELPPLTERKECLNMHDGAACFESGDNHGNQIISLTVFHTVWTREHNRVARALSRLNPMWDEDTVFWEARRIVQAEYQHIIYNEWLPLLLGHKIMEAFDLLPSPAYSTDYDPNMNPSLTAEYATAAMRFGHSIVDGQLKILSPKNNGVYESMFIPEVMFQPSRLRIKPFLDRMLIGLAWQPMQTVDPFVTEALSRYMFHGGNPFGLDLAAINIQRGRDYGVRSYNEYRKLVGLETFVDFNQYAPSAAQRLSSVYAHPDDIDLWVGGLLEESVEEGVVGATFANIIADQFARLKKGDRYFYEYGPDINSGAFTPSQLAEIKKATLSRIVCDNNDGIELFTQPPNAFLRSDLPGNEPVQCDSPLIPNVDLSRFRQM</sequence>
<keyword evidence="11" id="KW-0812">Transmembrane</keyword>
<dbReference type="Pfam" id="PF03098">
    <property type="entry name" value="An_peroxidase"/>
    <property type="match status" value="1"/>
</dbReference>
<name>A0A8J9VCS1_9NEOP</name>
<keyword evidence="5 10" id="KW-0349">Heme</keyword>
<keyword evidence="3" id="KW-0964">Secreted</keyword>
<evidence type="ECO:0000256" key="11">
    <source>
        <dbReference type="SAM" id="Phobius"/>
    </source>
</evidence>
<feature type="transmembrane region" description="Helical" evidence="11">
    <location>
        <begin position="60"/>
        <end position="80"/>
    </location>
</feature>
<evidence type="ECO:0000256" key="4">
    <source>
        <dbReference type="ARBA" id="ARBA00022559"/>
    </source>
</evidence>
<dbReference type="PROSITE" id="PS50850">
    <property type="entry name" value="MFS"/>
    <property type="match status" value="1"/>
</dbReference>
<dbReference type="FunFam" id="1.10.640.10:FF:000003">
    <property type="entry name" value="chorion peroxidase"/>
    <property type="match status" value="1"/>
</dbReference>
<evidence type="ECO:0000256" key="2">
    <source>
        <dbReference type="ARBA" id="ARBA00004613"/>
    </source>
</evidence>
<feature type="transmembrane region" description="Helical" evidence="11">
    <location>
        <begin position="150"/>
        <end position="173"/>
    </location>
</feature>
<dbReference type="AlphaFoldDB" id="A0A8J9VCS1"/>
<evidence type="ECO:0000256" key="5">
    <source>
        <dbReference type="ARBA" id="ARBA00022617"/>
    </source>
</evidence>
<dbReference type="GO" id="GO:0006979">
    <property type="term" value="P:response to oxidative stress"/>
    <property type="evidence" value="ECO:0007669"/>
    <property type="project" value="InterPro"/>
</dbReference>
<feature type="transmembrane region" description="Helical" evidence="11">
    <location>
        <begin position="468"/>
        <end position="492"/>
    </location>
</feature>
<dbReference type="GO" id="GO:0022857">
    <property type="term" value="F:transmembrane transporter activity"/>
    <property type="evidence" value="ECO:0007669"/>
    <property type="project" value="InterPro"/>
</dbReference>
<feature type="transmembrane region" description="Helical" evidence="11">
    <location>
        <begin position="115"/>
        <end position="138"/>
    </location>
</feature>
<dbReference type="GO" id="GO:0016020">
    <property type="term" value="C:membrane"/>
    <property type="evidence" value="ECO:0007669"/>
    <property type="project" value="UniProtKB-SubCell"/>
</dbReference>
<dbReference type="PANTHER" id="PTHR11475">
    <property type="entry name" value="OXIDASE/PEROXIDASE"/>
    <property type="match status" value="1"/>
</dbReference>
<dbReference type="SUPFAM" id="SSF48113">
    <property type="entry name" value="Heme-dependent peroxidases"/>
    <property type="match status" value="1"/>
</dbReference>
<dbReference type="CDD" id="cd17316">
    <property type="entry name" value="MFS_SV2_like"/>
    <property type="match status" value="1"/>
</dbReference>
<dbReference type="SUPFAM" id="SSF103473">
    <property type="entry name" value="MFS general substrate transporter"/>
    <property type="match status" value="1"/>
</dbReference>
<keyword evidence="9" id="KW-0325">Glycoprotein</keyword>
<dbReference type="PROSITE" id="PS50292">
    <property type="entry name" value="PEROXIDASE_3"/>
    <property type="match status" value="1"/>
</dbReference>
<keyword evidence="11" id="KW-1133">Transmembrane helix</keyword>
<keyword evidence="4" id="KW-0575">Peroxidase</keyword>
<feature type="transmembrane region" description="Helical" evidence="11">
    <location>
        <begin position="386"/>
        <end position="415"/>
    </location>
</feature>
<dbReference type="InterPro" id="IPR011701">
    <property type="entry name" value="MFS"/>
</dbReference>
<dbReference type="Proteomes" id="UP000838878">
    <property type="component" value="Chromosome 4"/>
</dbReference>
<dbReference type="EMBL" id="OV170224">
    <property type="protein sequence ID" value="CAH0724025.1"/>
    <property type="molecule type" value="Genomic_DNA"/>
</dbReference>
<dbReference type="Gene3D" id="1.10.640.10">
    <property type="entry name" value="Haem peroxidase domain superfamily, animal type"/>
    <property type="match status" value="1"/>
</dbReference>
<dbReference type="GO" id="GO:0020037">
    <property type="term" value="F:heme binding"/>
    <property type="evidence" value="ECO:0007669"/>
    <property type="project" value="InterPro"/>
</dbReference>
<dbReference type="GO" id="GO:0022412">
    <property type="term" value="P:cellular process involved in reproduction in multicellular organism"/>
    <property type="evidence" value="ECO:0007669"/>
    <property type="project" value="UniProtKB-ARBA"/>
</dbReference>
<evidence type="ECO:0000256" key="3">
    <source>
        <dbReference type="ARBA" id="ARBA00022525"/>
    </source>
</evidence>
<evidence type="ECO:0000256" key="7">
    <source>
        <dbReference type="ARBA" id="ARBA00023002"/>
    </source>
</evidence>
<evidence type="ECO:0000256" key="8">
    <source>
        <dbReference type="ARBA" id="ARBA00023004"/>
    </source>
</evidence>
<dbReference type="CDD" id="cd09823">
    <property type="entry name" value="peroxinectin_like"/>
    <property type="match status" value="1"/>
</dbReference>
<comment type="subcellular location">
    <subcellularLocation>
        <location evidence="1">Membrane</location>
        <topology evidence="1">Multi-pass membrane protein</topology>
    </subcellularLocation>
    <subcellularLocation>
        <location evidence="2">Secreted</location>
    </subcellularLocation>
</comment>
<dbReference type="PANTHER" id="PTHR11475:SF4">
    <property type="entry name" value="CHORION PEROXIDASE"/>
    <property type="match status" value="1"/>
</dbReference>
<keyword evidence="7" id="KW-0560">Oxidoreductase</keyword>
<evidence type="ECO:0000313" key="13">
    <source>
        <dbReference type="EMBL" id="CAH0724025.1"/>
    </source>
</evidence>
<keyword evidence="8 10" id="KW-0408">Iron</keyword>
<feature type="binding site" description="axial binding residue" evidence="10">
    <location>
        <position position="1014"/>
    </location>
    <ligand>
        <name>heme b</name>
        <dbReference type="ChEBI" id="CHEBI:60344"/>
    </ligand>
    <ligandPart>
        <name>Fe</name>
        <dbReference type="ChEBI" id="CHEBI:18248"/>
    </ligandPart>
</feature>
<evidence type="ECO:0000256" key="6">
    <source>
        <dbReference type="ARBA" id="ARBA00022729"/>
    </source>
</evidence>
<feature type="transmembrane region" description="Helical" evidence="11">
    <location>
        <begin position="286"/>
        <end position="306"/>
    </location>
</feature>
<protein>
    <recommendedName>
        <fullName evidence="12">Major facilitator superfamily (MFS) profile domain-containing protein</fullName>
    </recommendedName>
</protein>
<evidence type="ECO:0000313" key="14">
    <source>
        <dbReference type="Proteomes" id="UP000838878"/>
    </source>
</evidence>
<reference evidence="13" key="1">
    <citation type="submission" date="2021-12" db="EMBL/GenBank/DDBJ databases">
        <authorList>
            <person name="Martin H S."/>
        </authorList>
    </citation>
    <scope>NUCLEOTIDE SEQUENCE</scope>
</reference>
<keyword evidence="6" id="KW-0732">Signal</keyword>
<gene>
    <name evidence="13" type="ORF">BINO364_LOCUS9785</name>
</gene>
<keyword evidence="14" id="KW-1185">Reference proteome</keyword>
<evidence type="ECO:0000256" key="10">
    <source>
        <dbReference type="PIRSR" id="PIRSR619791-2"/>
    </source>
</evidence>
<feature type="transmembrane region" description="Helical" evidence="11">
    <location>
        <begin position="24"/>
        <end position="48"/>
    </location>
</feature>
<dbReference type="Pfam" id="PF07690">
    <property type="entry name" value="MFS_1"/>
    <property type="match status" value="1"/>
</dbReference>
<evidence type="ECO:0000256" key="9">
    <source>
        <dbReference type="ARBA" id="ARBA00023180"/>
    </source>
</evidence>
<dbReference type="InterPro" id="IPR036259">
    <property type="entry name" value="MFS_trans_sf"/>
</dbReference>
<proteinExistence type="predicted"/>
<keyword evidence="10" id="KW-0479">Metal-binding</keyword>
<dbReference type="InterPro" id="IPR020846">
    <property type="entry name" value="MFS_dom"/>
</dbReference>
<feature type="transmembrane region" description="Helical" evidence="11">
    <location>
        <begin position="193"/>
        <end position="213"/>
    </location>
</feature>
<dbReference type="GO" id="GO:0005576">
    <property type="term" value="C:extracellular region"/>
    <property type="evidence" value="ECO:0007669"/>
    <property type="project" value="UniProtKB-SubCell"/>
</dbReference>
<feature type="transmembrane region" description="Helical" evidence="11">
    <location>
        <begin position="92"/>
        <end position="109"/>
    </location>
</feature>
<keyword evidence="11" id="KW-0472">Membrane</keyword>
<dbReference type="OrthoDB" id="823504at2759"/>